<proteinExistence type="predicted"/>
<feature type="chain" id="PRO_5001782791" evidence="1">
    <location>
        <begin position="22"/>
        <end position="263"/>
    </location>
</feature>
<keyword evidence="1" id="KW-0732">Signal</keyword>
<dbReference type="eggNOG" id="ENOG5032XNX">
    <property type="taxonomic scope" value="Bacteria"/>
</dbReference>
<dbReference type="Proteomes" id="UP000028521">
    <property type="component" value="Unassembled WGS sequence"/>
</dbReference>
<gene>
    <name evidence="2" type="ORF">IA57_10120</name>
</gene>
<dbReference type="AlphaFoldDB" id="A0A084TJB2"/>
<keyword evidence="3" id="KW-1185">Reference proteome</keyword>
<feature type="signal peptide" evidence="1">
    <location>
        <begin position="1"/>
        <end position="21"/>
    </location>
</feature>
<accession>A0A084TJB2</accession>
<dbReference type="EMBL" id="JPFK01000007">
    <property type="protein sequence ID" value="KFB00798.1"/>
    <property type="molecule type" value="Genomic_DNA"/>
</dbReference>
<evidence type="ECO:0000313" key="3">
    <source>
        <dbReference type="Proteomes" id="UP000028521"/>
    </source>
</evidence>
<reference evidence="2 3" key="1">
    <citation type="journal article" date="2014" name="Genome Announc.">
        <title>Draft Genome Sequence of the Algicidal Bacterium Mangrovimonas yunxiaonensis Strain LY01.</title>
        <authorList>
            <person name="Li Y."/>
            <person name="Zhu H."/>
            <person name="Li C."/>
            <person name="Zhang H."/>
            <person name="Chen Z."/>
            <person name="Zheng W."/>
            <person name="Xu H."/>
            <person name="Zheng T."/>
        </authorList>
    </citation>
    <scope>NUCLEOTIDE SEQUENCE [LARGE SCALE GENOMIC DNA]</scope>
    <source>
        <strain evidence="2 3">LY01</strain>
    </source>
</reference>
<comment type="caution">
    <text evidence="2">The sequence shown here is derived from an EMBL/GenBank/DDBJ whole genome shotgun (WGS) entry which is preliminary data.</text>
</comment>
<evidence type="ECO:0000256" key="1">
    <source>
        <dbReference type="SAM" id="SignalP"/>
    </source>
</evidence>
<protein>
    <submittedName>
        <fullName evidence="2">Uncharacterized protein</fullName>
    </submittedName>
</protein>
<evidence type="ECO:0000313" key="2">
    <source>
        <dbReference type="EMBL" id="KFB00798.1"/>
    </source>
</evidence>
<organism evidence="2 3">
    <name type="scientific">Mangrovimonas yunxiaonensis</name>
    <dbReference type="NCBI Taxonomy" id="1197477"/>
    <lineage>
        <taxon>Bacteria</taxon>
        <taxon>Pseudomonadati</taxon>
        <taxon>Bacteroidota</taxon>
        <taxon>Flavobacteriia</taxon>
        <taxon>Flavobacteriales</taxon>
        <taxon>Flavobacteriaceae</taxon>
        <taxon>Mangrovimonas</taxon>
    </lineage>
</organism>
<dbReference type="STRING" id="1197477.IA57_10120"/>
<reference evidence="3" key="2">
    <citation type="submission" date="2014-07" db="EMBL/GenBank/DDBJ databases">
        <title>Genome sequence of Mangrovimonas yunxiaonensis.</title>
        <authorList>
            <person name="Li Y."/>
            <person name="Zheng T."/>
        </authorList>
    </citation>
    <scope>NUCLEOTIDE SEQUENCE [LARGE SCALE GENOMIC DNA]</scope>
    <source>
        <strain evidence="3">LY01</strain>
    </source>
</reference>
<sequence length="263" mass="30469">MHLKKYILSALFLLTSTIIFSQQEVYLDEHMNEISEQAFKEKCNNIMFKCLTYSSEGLIIQKILYRYKFGEISETHFQQIKKVLIRDSNKAIPEGSTIIIKYTDNVNTLGLTPKEKLFKGSTTSNSLHRPRRVKKQIKHLEVSAKKCKQQLEADYPVAFYSMYQPNPPNIEPLFNSDVWLKDSGLFKNLFFKIAQDNCALILKPDGEFMLLGSHLSDNQIDQILKQSDWSTFKNDWKNSLIHGKKALGVFKTQFTPNTLTHCF</sequence>
<name>A0A084TJB2_9FLAO</name>